<reference evidence="3" key="2">
    <citation type="submission" date="2021-08" db="EMBL/GenBank/DDBJ databases">
        <authorList>
            <person name="Tani A."/>
            <person name="Ola A."/>
            <person name="Ogura Y."/>
            <person name="Katsura K."/>
            <person name="Hayashi T."/>
        </authorList>
    </citation>
    <scope>NUCLEOTIDE SEQUENCE</scope>
    <source>
        <strain evidence="3">DSM 19015</strain>
    </source>
</reference>
<dbReference type="EMBL" id="BPQP01000071">
    <property type="protein sequence ID" value="GJD96861.1"/>
    <property type="molecule type" value="Genomic_DNA"/>
</dbReference>
<evidence type="ECO:0000259" key="2">
    <source>
        <dbReference type="Pfam" id="PF07811"/>
    </source>
</evidence>
<accession>A0ABQ4S163</accession>
<evidence type="ECO:0000256" key="1">
    <source>
        <dbReference type="SAM" id="Phobius"/>
    </source>
</evidence>
<gene>
    <name evidence="3" type="ORF">OCOJLMKI_4087</name>
</gene>
<keyword evidence="1" id="KW-0472">Membrane</keyword>
<dbReference type="RefSeq" id="WP_238245951.1">
    <property type="nucleotide sequence ID" value="NZ_BPQP01000071.1"/>
</dbReference>
<reference evidence="3" key="1">
    <citation type="journal article" date="2021" name="Front. Microbiol.">
        <title>Comprehensive Comparative Genomics and Phenotyping of Methylobacterium Species.</title>
        <authorList>
            <person name="Alessa O."/>
            <person name="Ogura Y."/>
            <person name="Fujitani Y."/>
            <person name="Takami H."/>
            <person name="Hayashi T."/>
            <person name="Sahin N."/>
            <person name="Tani A."/>
        </authorList>
    </citation>
    <scope>NUCLEOTIDE SEQUENCE</scope>
    <source>
        <strain evidence="3">DSM 19015</strain>
    </source>
</reference>
<keyword evidence="4" id="KW-1185">Reference proteome</keyword>
<dbReference type="InterPro" id="IPR012495">
    <property type="entry name" value="TadE-like_dom"/>
</dbReference>
<evidence type="ECO:0000313" key="4">
    <source>
        <dbReference type="Proteomes" id="UP001055125"/>
    </source>
</evidence>
<name>A0ABQ4S163_9HYPH</name>
<dbReference type="Pfam" id="PF07811">
    <property type="entry name" value="TadE"/>
    <property type="match status" value="1"/>
</dbReference>
<organism evidence="3 4">
    <name type="scientific">Methylobacterium iners</name>
    <dbReference type="NCBI Taxonomy" id="418707"/>
    <lineage>
        <taxon>Bacteria</taxon>
        <taxon>Pseudomonadati</taxon>
        <taxon>Pseudomonadota</taxon>
        <taxon>Alphaproteobacteria</taxon>
        <taxon>Hyphomicrobiales</taxon>
        <taxon>Methylobacteriaceae</taxon>
        <taxon>Methylobacterium</taxon>
    </lineage>
</organism>
<dbReference type="Proteomes" id="UP001055125">
    <property type="component" value="Unassembled WGS sequence"/>
</dbReference>
<comment type="caution">
    <text evidence="3">The sequence shown here is derived from an EMBL/GenBank/DDBJ whole genome shotgun (WGS) entry which is preliminary data.</text>
</comment>
<proteinExistence type="predicted"/>
<keyword evidence="1" id="KW-1133">Transmembrane helix</keyword>
<protein>
    <recommendedName>
        <fullName evidence="2">TadE-like domain-containing protein</fullName>
    </recommendedName>
</protein>
<feature type="transmembrane region" description="Helical" evidence="1">
    <location>
        <begin position="28"/>
        <end position="49"/>
    </location>
</feature>
<evidence type="ECO:0000313" key="3">
    <source>
        <dbReference type="EMBL" id="GJD96861.1"/>
    </source>
</evidence>
<feature type="domain" description="TadE-like" evidence="2">
    <location>
        <begin position="28"/>
        <end position="56"/>
    </location>
</feature>
<sequence>MRRPALRDACRFDRASTLASRFAAGRDGIAAVEFALLAPILILLFVGAVELSHFANNVRKVGFLTRAVGEVASQGETIDSRGAQEIFGAAALILPPFDGASAKIKLSTIGVASRDGASQATVCSVAASGNTEPRSVGEDLTSLFPGEEEGARFLYVEVEMPYRIFFVGEILSAEEGGDTLQIKKALKWPVRKGVRKNSRYPEIVLPTGRACET</sequence>
<keyword evidence="1" id="KW-0812">Transmembrane</keyword>